<feature type="domain" description="LysM" evidence="2">
    <location>
        <begin position="337"/>
        <end position="386"/>
    </location>
</feature>
<gene>
    <name evidence="3" type="ORF">GGR95_002998</name>
</gene>
<dbReference type="PANTHER" id="PTHR34700">
    <property type="entry name" value="POTASSIUM BINDING PROTEIN KBP"/>
    <property type="match status" value="1"/>
</dbReference>
<dbReference type="InterPro" id="IPR036779">
    <property type="entry name" value="LysM_dom_sf"/>
</dbReference>
<feature type="transmembrane region" description="Helical" evidence="1">
    <location>
        <begin position="12"/>
        <end position="33"/>
    </location>
</feature>
<dbReference type="Gene3D" id="3.10.350.10">
    <property type="entry name" value="LysM domain"/>
    <property type="match status" value="1"/>
</dbReference>
<dbReference type="InterPro" id="IPR018392">
    <property type="entry name" value="LysM"/>
</dbReference>
<dbReference type="EMBL" id="JACIEI010000013">
    <property type="protein sequence ID" value="MBB3995343.1"/>
    <property type="molecule type" value="Genomic_DNA"/>
</dbReference>
<evidence type="ECO:0000313" key="3">
    <source>
        <dbReference type="EMBL" id="MBB3995343.1"/>
    </source>
</evidence>
<dbReference type="Proteomes" id="UP000530268">
    <property type="component" value="Unassembled WGS sequence"/>
</dbReference>
<dbReference type="PROSITE" id="PS51782">
    <property type="entry name" value="LYSM"/>
    <property type="match status" value="1"/>
</dbReference>
<reference evidence="3 4" key="1">
    <citation type="submission" date="2020-08" db="EMBL/GenBank/DDBJ databases">
        <title>Genomic Encyclopedia of Type Strains, Phase IV (KMG-IV): sequencing the most valuable type-strain genomes for metagenomic binning, comparative biology and taxonomic classification.</title>
        <authorList>
            <person name="Goeker M."/>
        </authorList>
    </citation>
    <scope>NUCLEOTIDE SEQUENCE [LARGE SCALE GENOMIC DNA]</scope>
    <source>
        <strain evidence="3 4">DSM 102234</strain>
    </source>
</reference>
<dbReference type="InterPro" id="IPR052196">
    <property type="entry name" value="Bact_Kbp"/>
</dbReference>
<dbReference type="PANTHER" id="PTHR34700:SF4">
    <property type="entry name" value="PHAGE-LIKE ELEMENT PBSX PROTEIN XKDP"/>
    <property type="match status" value="1"/>
</dbReference>
<keyword evidence="1" id="KW-0812">Transmembrane</keyword>
<protein>
    <submittedName>
        <fullName evidence="3">Nucleoid-associated protein YgaU</fullName>
    </submittedName>
</protein>
<dbReference type="Pfam" id="PF01476">
    <property type="entry name" value="LysM"/>
    <property type="match status" value="1"/>
</dbReference>
<evidence type="ECO:0000259" key="2">
    <source>
        <dbReference type="PROSITE" id="PS51782"/>
    </source>
</evidence>
<dbReference type="RefSeq" id="WP_184567173.1">
    <property type="nucleotide sequence ID" value="NZ_JACIEI010000013.1"/>
</dbReference>
<organism evidence="3 4">
    <name type="scientific">Sulfitobacter undariae</name>
    <dbReference type="NCBI Taxonomy" id="1563671"/>
    <lineage>
        <taxon>Bacteria</taxon>
        <taxon>Pseudomonadati</taxon>
        <taxon>Pseudomonadota</taxon>
        <taxon>Alphaproteobacteria</taxon>
        <taxon>Rhodobacterales</taxon>
        <taxon>Roseobacteraceae</taxon>
        <taxon>Sulfitobacter</taxon>
    </lineage>
</organism>
<dbReference type="SMART" id="SM00257">
    <property type="entry name" value="LysM"/>
    <property type="match status" value="1"/>
</dbReference>
<accession>A0A7W6H214</accession>
<sequence>MSKFSSGLGSNTGAVIAGGATMVLLALGAYLAFGRGDVTSEGIAVSVPDDASASQGAQSATTDVQETVAQEPAVQAPSFDELRREPDGTTIIAGRAAPLSEVKILLDDEEVATVKADASGGFAAIAMLPPAAAAQVVSLSSRNAQTDFASVDEIILAPSTKAAVSPPVQAEQAEVPIQQATPEQGEAAQSEVEQSNIETANLAVTQPQEPTSVAVLKSDADGVSLLNAPKPQAMTSVALDTIGYSELGDVQLTGRAQSNTSMVRIYLDSKPVISLPIATDGRWRGDLPDVDEGVYTLRVDEIDAQGAVSSRVETPFKRESVTALAQAAAASDDGPVKSITVQTGSTLWAIARERYGDGTLYVRVFEANTGSIRDPDLIYPGQVFDLPN</sequence>
<keyword evidence="1" id="KW-1133">Transmembrane helix</keyword>
<comment type="caution">
    <text evidence="3">The sequence shown here is derived from an EMBL/GenBank/DDBJ whole genome shotgun (WGS) entry which is preliminary data.</text>
</comment>
<dbReference type="AlphaFoldDB" id="A0A7W6H214"/>
<evidence type="ECO:0000256" key="1">
    <source>
        <dbReference type="SAM" id="Phobius"/>
    </source>
</evidence>
<proteinExistence type="predicted"/>
<name>A0A7W6H214_9RHOB</name>
<dbReference type="CDD" id="cd00118">
    <property type="entry name" value="LysM"/>
    <property type="match status" value="1"/>
</dbReference>
<keyword evidence="4" id="KW-1185">Reference proteome</keyword>
<keyword evidence="1" id="KW-0472">Membrane</keyword>
<evidence type="ECO:0000313" key="4">
    <source>
        <dbReference type="Proteomes" id="UP000530268"/>
    </source>
</evidence>